<comment type="caution">
    <text evidence="4">The sequence shown here is derived from an EMBL/GenBank/DDBJ whole genome shotgun (WGS) entry which is preliminary data.</text>
</comment>
<dbReference type="RefSeq" id="WP_277105324.1">
    <property type="nucleotide sequence ID" value="NZ_BAAAJS010000039.1"/>
</dbReference>
<evidence type="ECO:0000313" key="4">
    <source>
        <dbReference type="EMBL" id="MDR7353743.1"/>
    </source>
</evidence>
<dbReference type="Pfam" id="PF10517">
    <property type="entry name" value="DM13"/>
    <property type="match status" value="1"/>
</dbReference>
<feature type="domain" description="DM13" evidence="3">
    <location>
        <begin position="70"/>
        <end position="184"/>
    </location>
</feature>
<gene>
    <name evidence="4" type="ORF">J2S37_000281</name>
</gene>
<evidence type="ECO:0000313" key="5">
    <source>
        <dbReference type="Proteomes" id="UP001183619"/>
    </source>
</evidence>
<dbReference type="Proteomes" id="UP001183619">
    <property type="component" value="Unassembled WGS sequence"/>
</dbReference>
<keyword evidence="2" id="KW-0812">Transmembrane</keyword>
<protein>
    <recommendedName>
        <fullName evidence="3">DM13 domain-containing protein</fullName>
    </recommendedName>
</protein>
<sequence length="186" mass="19929">MKKALKILLPLGVVVLAIALVVFKPWLLFIDKQVNDEIPSFAAPSSQVAGMTTQDTHQGQAPSEQSPTAPVLVAQGDFISHEHTTTGRALVFQLPNGNYQLALENLSTSNGPDVKVWFSQGPVVEGVAGWTTAADHPHLSLGDIKGNIGNQVYDLPEDFDPSQWPTVDLWCEQFGVSFGAAALNPA</sequence>
<evidence type="ECO:0000256" key="2">
    <source>
        <dbReference type="SAM" id="Phobius"/>
    </source>
</evidence>
<keyword evidence="2" id="KW-0472">Membrane</keyword>
<feature type="transmembrane region" description="Helical" evidence="2">
    <location>
        <begin position="7"/>
        <end position="29"/>
    </location>
</feature>
<dbReference type="PROSITE" id="PS51549">
    <property type="entry name" value="DM13"/>
    <property type="match status" value="1"/>
</dbReference>
<dbReference type="EMBL" id="JAVDYF010000001">
    <property type="protein sequence ID" value="MDR7353743.1"/>
    <property type="molecule type" value="Genomic_DNA"/>
</dbReference>
<evidence type="ECO:0000256" key="1">
    <source>
        <dbReference type="SAM" id="MobiDB-lite"/>
    </source>
</evidence>
<evidence type="ECO:0000259" key="3">
    <source>
        <dbReference type="PROSITE" id="PS51549"/>
    </source>
</evidence>
<name>A0ABU2B7J0_9CORY</name>
<proteinExistence type="predicted"/>
<accession>A0ABU2B7J0</accession>
<keyword evidence="2" id="KW-1133">Transmembrane helix</keyword>
<feature type="region of interest" description="Disordered" evidence="1">
    <location>
        <begin position="45"/>
        <end position="67"/>
    </location>
</feature>
<reference evidence="4 5" key="1">
    <citation type="submission" date="2023-07" db="EMBL/GenBank/DDBJ databases">
        <title>Sequencing the genomes of 1000 actinobacteria strains.</title>
        <authorList>
            <person name="Klenk H.-P."/>
        </authorList>
    </citation>
    <scope>NUCLEOTIDE SEQUENCE [LARGE SCALE GENOMIC DNA]</scope>
    <source>
        <strain evidence="4 5">DSM 44508</strain>
    </source>
</reference>
<dbReference type="InterPro" id="IPR019545">
    <property type="entry name" value="DM13_domain"/>
</dbReference>
<keyword evidence="5" id="KW-1185">Reference proteome</keyword>
<organism evidence="4 5">
    <name type="scientific">Corynebacterium felinum</name>
    <dbReference type="NCBI Taxonomy" id="131318"/>
    <lineage>
        <taxon>Bacteria</taxon>
        <taxon>Bacillati</taxon>
        <taxon>Actinomycetota</taxon>
        <taxon>Actinomycetes</taxon>
        <taxon>Mycobacteriales</taxon>
        <taxon>Corynebacteriaceae</taxon>
        <taxon>Corynebacterium</taxon>
    </lineage>
</organism>